<dbReference type="InterPro" id="IPR000949">
    <property type="entry name" value="ELM2_dom"/>
</dbReference>
<dbReference type="GO" id="GO:0003714">
    <property type="term" value="F:transcription corepressor activity"/>
    <property type="evidence" value="ECO:0007669"/>
    <property type="project" value="TreeGrafter"/>
</dbReference>
<dbReference type="GO" id="GO:0000118">
    <property type="term" value="C:histone deacetylase complex"/>
    <property type="evidence" value="ECO:0007669"/>
    <property type="project" value="TreeGrafter"/>
</dbReference>
<dbReference type="GO" id="GO:0006357">
    <property type="term" value="P:regulation of transcription by RNA polymerase II"/>
    <property type="evidence" value="ECO:0007669"/>
    <property type="project" value="TreeGrafter"/>
</dbReference>
<feature type="compositionally biased region" description="Low complexity" evidence="4">
    <location>
        <begin position="85"/>
        <end position="98"/>
    </location>
</feature>
<evidence type="ECO:0000259" key="5">
    <source>
        <dbReference type="PROSITE" id="PS51156"/>
    </source>
</evidence>
<keyword evidence="2" id="KW-0804">Transcription</keyword>
<gene>
    <name evidence="6" type="ORF">AALO_G00297390</name>
</gene>
<protein>
    <recommendedName>
        <fullName evidence="5">ELM2 domain-containing protein</fullName>
    </recommendedName>
</protein>
<evidence type="ECO:0000313" key="6">
    <source>
        <dbReference type="EMBL" id="KAG5260861.1"/>
    </source>
</evidence>
<dbReference type="PANTHER" id="PTHR16089">
    <property type="entry name" value="REST COREPRESSOR COREST PROTEIN-RELATED"/>
    <property type="match status" value="1"/>
</dbReference>
<dbReference type="AlphaFoldDB" id="A0AAV6FKG1"/>
<dbReference type="Pfam" id="PF01448">
    <property type="entry name" value="ELM2"/>
    <property type="match status" value="1"/>
</dbReference>
<organism evidence="6 7">
    <name type="scientific">Alosa alosa</name>
    <name type="common">allis shad</name>
    <dbReference type="NCBI Taxonomy" id="278164"/>
    <lineage>
        <taxon>Eukaryota</taxon>
        <taxon>Metazoa</taxon>
        <taxon>Chordata</taxon>
        <taxon>Craniata</taxon>
        <taxon>Vertebrata</taxon>
        <taxon>Euteleostomi</taxon>
        <taxon>Actinopterygii</taxon>
        <taxon>Neopterygii</taxon>
        <taxon>Teleostei</taxon>
        <taxon>Clupei</taxon>
        <taxon>Clupeiformes</taxon>
        <taxon>Clupeoidei</taxon>
        <taxon>Clupeidae</taxon>
        <taxon>Alosa</taxon>
    </lineage>
</organism>
<accession>A0AAV6FKG1</accession>
<evidence type="ECO:0000256" key="4">
    <source>
        <dbReference type="SAM" id="MobiDB-lite"/>
    </source>
</evidence>
<dbReference type="Proteomes" id="UP000823561">
    <property type="component" value="Chromosome 24"/>
</dbReference>
<evidence type="ECO:0000256" key="1">
    <source>
        <dbReference type="ARBA" id="ARBA00023015"/>
    </source>
</evidence>
<proteinExistence type="predicted"/>
<name>A0AAV6FKG1_9TELE</name>
<keyword evidence="7" id="KW-1185">Reference proteome</keyword>
<keyword evidence="3" id="KW-0539">Nucleus</keyword>
<dbReference type="PANTHER" id="PTHR16089:SF43">
    <property type="match status" value="1"/>
</dbReference>
<evidence type="ECO:0000256" key="2">
    <source>
        <dbReference type="ARBA" id="ARBA00023163"/>
    </source>
</evidence>
<dbReference type="PROSITE" id="PS51156">
    <property type="entry name" value="ELM2"/>
    <property type="match status" value="1"/>
</dbReference>
<evidence type="ECO:0000313" key="7">
    <source>
        <dbReference type="Proteomes" id="UP000823561"/>
    </source>
</evidence>
<dbReference type="InterPro" id="IPR051066">
    <property type="entry name" value="Trans_reg/Corepressor"/>
</dbReference>
<feature type="domain" description="ELM2" evidence="5">
    <location>
        <begin position="464"/>
        <end position="526"/>
    </location>
</feature>
<keyword evidence="1" id="KW-0805">Transcription regulation</keyword>
<dbReference type="SMART" id="SM01189">
    <property type="entry name" value="ELM2"/>
    <property type="match status" value="1"/>
</dbReference>
<reference evidence="6" key="1">
    <citation type="submission" date="2020-10" db="EMBL/GenBank/DDBJ databases">
        <title>Chromosome-scale genome assembly of the Allis shad, Alosa alosa.</title>
        <authorList>
            <person name="Margot Z."/>
            <person name="Christophe K."/>
            <person name="Cabau C."/>
            <person name="Louis A."/>
            <person name="Berthelot C."/>
            <person name="Parey E."/>
            <person name="Roest Crollius H."/>
            <person name="Montfort J."/>
            <person name="Robinson-Rechavi M."/>
            <person name="Bucao C."/>
            <person name="Bouchez O."/>
            <person name="Gislard M."/>
            <person name="Lluch J."/>
            <person name="Milhes M."/>
            <person name="Lampietro C."/>
            <person name="Lopez Roques C."/>
            <person name="Donnadieu C."/>
            <person name="Braasch I."/>
            <person name="Desvignes T."/>
            <person name="Postlethwait J."/>
            <person name="Bobe J."/>
            <person name="Guiguen Y."/>
        </authorList>
    </citation>
    <scope>NUCLEOTIDE SEQUENCE</scope>
    <source>
        <strain evidence="6">M-15738</strain>
        <tissue evidence="6">Blood</tissue>
    </source>
</reference>
<sequence>MGDQSAFENPLAESHPMQAFISRVLPHPPPRLSRDPFGHCSPLAMGGGGHFMEGAEGVDGEAGEGYPVSGLEQQQESPVGWGGQASSSSSSSSSSSAAVMPSGPRGRSQIEEYREDWAYQTVLDGYRGGGGGGGEEGAGGGNRQKLDSFSEAFFRRSLERQYADAADGFFGMKGIPEGSVSDFPLPSLSNSFAFPHVLSPPPTPLPAGPVSSPPRRMHLPPSFQAEPFYPSSQSPTLTPKFPLHHWLQPSAEVPMRGRDPTPPIGQGRDSLLYPEEEFHLKHLDSGQHNDYGSADCGLQTPISSPLSQYPQSCTKPQLGPDAVSSASHMTWSTVVPCSVPSSLSVCLTSLTPHLQTNGHRAGEEVRPCVSSQMLMNQPVSHTHIQNVSPQVYAGTPFQSILQATREVDVLDWDGMTDATLRYTPQPMLNPHRRGTGLFSSLAPLSTAVDRDLSTASGERALLHRGINIGPEFQAELPSLLTRDAEEDEEEEELDTDEPLSVQLLWKPSKELDNDTILQEQGRAYIA</sequence>
<comment type="caution">
    <text evidence="6">The sequence shown here is derived from an EMBL/GenBank/DDBJ whole genome shotgun (WGS) entry which is preliminary data.</text>
</comment>
<dbReference type="EMBL" id="JADWDJ010000024">
    <property type="protein sequence ID" value="KAG5260861.1"/>
    <property type="molecule type" value="Genomic_DNA"/>
</dbReference>
<feature type="region of interest" description="Disordered" evidence="4">
    <location>
        <begin position="48"/>
        <end position="107"/>
    </location>
</feature>
<dbReference type="GO" id="GO:0005667">
    <property type="term" value="C:transcription regulator complex"/>
    <property type="evidence" value="ECO:0007669"/>
    <property type="project" value="TreeGrafter"/>
</dbReference>
<evidence type="ECO:0000256" key="3">
    <source>
        <dbReference type="ARBA" id="ARBA00023242"/>
    </source>
</evidence>